<dbReference type="AlphaFoldDB" id="A0A183IEY3"/>
<dbReference type="GO" id="GO:0005886">
    <property type="term" value="C:plasma membrane"/>
    <property type="evidence" value="ECO:0007669"/>
    <property type="project" value="TreeGrafter"/>
</dbReference>
<reference evidence="3" key="1">
    <citation type="submission" date="2016-06" db="UniProtKB">
        <authorList>
            <consortium name="WormBaseParasite"/>
        </authorList>
    </citation>
    <scope>IDENTIFICATION</scope>
</reference>
<dbReference type="PANTHER" id="PTHR46439:SF1">
    <property type="entry name" value="CYSTEINE-RICH MOTOR NEURON 1 PROTEIN"/>
    <property type="match status" value="1"/>
</dbReference>
<reference evidence="1 2" key="2">
    <citation type="submission" date="2018-11" db="EMBL/GenBank/DDBJ databases">
        <authorList>
            <consortium name="Pathogen Informatics"/>
        </authorList>
    </citation>
    <scope>NUCLEOTIDE SEQUENCE [LARGE SCALE GENOMIC DNA]</scope>
</reference>
<dbReference type="Proteomes" id="UP000270296">
    <property type="component" value="Unassembled WGS sequence"/>
</dbReference>
<protein>
    <submittedName>
        <fullName evidence="3">GRANULINS domain-containing protein</fullName>
    </submittedName>
</protein>
<dbReference type="OrthoDB" id="5976811at2759"/>
<keyword evidence="2" id="KW-1185">Reference proteome</keyword>
<sequence length="162" mass="17892">MSCPPGFQTVRIAKAKNKPGSCCDKYECVPLEYDCSHVKCTKPSVEKCPSDSYRPPEVLPEHGCCPIIEPCRCAAGKCPPVSCLPNHRLNITRKGNGTPGSCCDLFDYTVLISLNYHLNHKNQNLIGYALLLCTSLQCLSGLFKSCVKMVPYQKFCHKGICM</sequence>
<dbReference type="PANTHER" id="PTHR46439">
    <property type="entry name" value="CYSTEINE-RICH MOTOR NEURON 1 PROTEIN"/>
    <property type="match status" value="1"/>
</dbReference>
<dbReference type="InterPro" id="IPR052624">
    <property type="entry name" value="CRIM1"/>
</dbReference>
<gene>
    <name evidence="1" type="ORF">SBAD_LOCUS2177</name>
</gene>
<dbReference type="WBParaSite" id="SBAD_0000228001-mRNA-1">
    <property type="protein sequence ID" value="SBAD_0000228001-mRNA-1"/>
    <property type="gene ID" value="SBAD_0000228001"/>
</dbReference>
<dbReference type="EMBL" id="UZAM01007116">
    <property type="protein sequence ID" value="VDO96792.1"/>
    <property type="molecule type" value="Genomic_DNA"/>
</dbReference>
<proteinExistence type="predicted"/>
<evidence type="ECO:0000313" key="1">
    <source>
        <dbReference type="EMBL" id="VDO96792.1"/>
    </source>
</evidence>
<evidence type="ECO:0000313" key="3">
    <source>
        <dbReference type="WBParaSite" id="SBAD_0000228001-mRNA-1"/>
    </source>
</evidence>
<name>A0A183IEY3_9BILA</name>
<organism evidence="3">
    <name type="scientific">Soboliphyme baturini</name>
    <dbReference type="NCBI Taxonomy" id="241478"/>
    <lineage>
        <taxon>Eukaryota</taxon>
        <taxon>Metazoa</taxon>
        <taxon>Ecdysozoa</taxon>
        <taxon>Nematoda</taxon>
        <taxon>Enoplea</taxon>
        <taxon>Dorylaimia</taxon>
        <taxon>Dioctophymatida</taxon>
        <taxon>Dioctophymatoidea</taxon>
        <taxon>Soboliphymatidae</taxon>
        <taxon>Soboliphyme</taxon>
    </lineage>
</organism>
<evidence type="ECO:0000313" key="2">
    <source>
        <dbReference type="Proteomes" id="UP000270296"/>
    </source>
</evidence>
<accession>A0A183IEY3</accession>